<proteinExistence type="predicted"/>
<name>A0A1Y3XTT5_9ACTN</name>
<protein>
    <submittedName>
        <fullName evidence="2">Uncharacterized protein</fullName>
    </submittedName>
</protein>
<keyword evidence="1" id="KW-0812">Transmembrane</keyword>
<gene>
    <name evidence="2" type="ORF">B5G02_08390</name>
</gene>
<reference evidence="3" key="1">
    <citation type="submission" date="2017-04" db="EMBL/GenBank/DDBJ databases">
        <title>Function of individual gut microbiota members based on whole genome sequencing of pure cultures obtained from chicken caecum.</title>
        <authorList>
            <person name="Medvecky M."/>
            <person name="Cejkova D."/>
            <person name="Polansky O."/>
            <person name="Karasova D."/>
            <person name="Kubasova T."/>
            <person name="Cizek A."/>
            <person name="Rychlik I."/>
        </authorList>
    </citation>
    <scope>NUCLEOTIDE SEQUENCE [LARGE SCALE GENOMIC DNA]</scope>
    <source>
        <strain evidence="3">An5</strain>
    </source>
</reference>
<dbReference type="Proteomes" id="UP000195781">
    <property type="component" value="Unassembled WGS sequence"/>
</dbReference>
<evidence type="ECO:0000256" key="1">
    <source>
        <dbReference type="SAM" id="Phobius"/>
    </source>
</evidence>
<keyword evidence="1" id="KW-0472">Membrane</keyword>
<evidence type="ECO:0000313" key="2">
    <source>
        <dbReference type="EMBL" id="OUN86559.1"/>
    </source>
</evidence>
<keyword evidence="3" id="KW-1185">Reference proteome</keyword>
<feature type="transmembrane region" description="Helical" evidence="1">
    <location>
        <begin position="73"/>
        <end position="96"/>
    </location>
</feature>
<feature type="transmembrane region" description="Helical" evidence="1">
    <location>
        <begin position="12"/>
        <end position="32"/>
    </location>
</feature>
<evidence type="ECO:0000313" key="3">
    <source>
        <dbReference type="Proteomes" id="UP000195781"/>
    </source>
</evidence>
<organism evidence="2 3">
    <name type="scientific">[Collinsella] massiliensis</name>
    <dbReference type="NCBI Taxonomy" id="1232426"/>
    <lineage>
        <taxon>Bacteria</taxon>
        <taxon>Bacillati</taxon>
        <taxon>Actinomycetota</taxon>
        <taxon>Coriobacteriia</taxon>
        <taxon>Coriobacteriales</taxon>
        <taxon>Coriobacteriaceae</taxon>
        <taxon>Enorma</taxon>
    </lineage>
</organism>
<keyword evidence="1" id="KW-1133">Transmembrane helix</keyword>
<feature type="transmembrane region" description="Helical" evidence="1">
    <location>
        <begin position="44"/>
        <end position="67"/>
    </location>
</feature>
<dbReference type="EMBL" id="NFIE01000020">
    <property type="protein sequence ID" value="OUN86559.1"/>
    <property type="molecule type" value="Genomic_DNA"/>
</dbReference>
<accession>A0A1Y3XTT5</accession>
<sequence>MPELDLAQQWPAAVVGVITGLLAFAPLALAVVPVMSRRRAANMVMGMVGVASSFAILFLGVLVAWVVGRDAFLAYFLGELVGFVGSIIALSLAAIARGDFW</sequence>
<comment type="caution">
    <text evidence="2">The sequence shown here is derived from an EMBL/GenBank/DDBJ whole genome shotgun (WGS) entry which is preliminary data.</text>
</comment>
<dbReference type="AlphaFoldDB" id="A0A1Y3XTT5"/>